<evidence type="ECO:0000313" key="1">
    <source>
        <dbReference type="EMBL" id="MBE9215776.1"/>
    </source>
</evidence>
<keyword evidence="2" id="KW-1185">Reference proteome</keyword>
<proteinExistence type="predicted"/>
<accession>A0A8J7K3J3</accession>
<comment type="caution">
    <text evidence="1">The sequence shown here is derived from an EMBL/GenBank/DDBJ whole genome shotgun (WGS) entry which is preliminary data.</text>
</comment>
<dbReference type="RefSeq" id="WP_193923993.1">
    <property type="nucleotide sequence ID" value="NZ_JADEWL010000117.1"/>
</dbReference>
<name>A0A8J7K3J3_9CYAN</name>
<protein>
    <submittedName>
        <fullName evidence="1">Uncharacterized protein</fullName>
    </submittedName>
</protein>
<organism evidence="1 2">
    <name type="scientific">Plectonema cf. radiosum LEGE 06105</name>
    <dbReference type="NCBI Taxonomy" id="945769"/>
    <lineage>
        <taxon>Bacteria</taxon>
        <taxon>Bacillati</taxon>
        <taxon>Cyanobacteriota</taxon>
        <taxon>Cyanophyceae</taxon>
        <taxon>Oscillatoriophycideae</taxon>
        <taxon>Oscillatoriales</taxon>
        <taxon>Microcoleaceae</taxon>
        <taxon>Plectonema</taxon>
    </lineage>
</organism>
<gene>
    <name evidence="1" type="ORF">IQ247_24440</name>
</gene>
<evidence type="ECO:0000313" key="2">
    <source>
        <dbReference type="Proteomes" id="UP000620559"/>
    </source>
</evidence>
<dbReference type="Proteomes" id="UP000620559">
    <property type="component" value="Unassembled WGS sequence"/>
</dbReference>
<dbReference type="EMBL" id="JADEWL010000117">
    <property type="protein sequence ID" value="MBE9215776.1"/>
    <property type="molecule type" value="Genomic_DNA"/>
</dbReference>
<reference evidence="1" key="1">
    <citation type="submission" date="2020-10" db="EMBL/GenBank/DDBJ databases">
        <authorList>
            <person name="Castelo-Branco R."/>
            <person name="Eusebio N."/>
            <person name="Adriana R."/>
            <person name="Vieira A."/>
            <person name="Brugerolle De Fraissinette N."/>
            <person name="Rezende De Castro R."/>
            <person name="Schneider M.P."/>
            <person name="Vasconcelos V."/>
            <person name="Leao P.N."/>
        </authorList>
    </citation>
    <scope>NUCLEOTIDE SEQUENCE</scope>
    <source>
        <strain evidence="1">LEGE 06105</strain>
    </source>
</reference>
<sequence>MNIRWQKLLVKICFWLATEIVLNLIGIDDLADYSEFIFENKNLTTNVGCISIVSMI</sequence>
<dbReference type="AlphaFoldDB" id="A0A8J7K3J3"/>